<feature type="compositionally biased region" description="Gly residues" evidence="2">
    <location>
        <begin position="36"/>
        <end position="48"/>
    </location>
</feature>
<proteinExistence type="predicted"/>
<feature type="domain" description="C2H2-type" evidence="3">
    <location>
        <begin position="147"/>
        <end position="175"/>
    </location>
</feature>
<dbReference type="Proteomes" id="UP000015241">
    <property type="component" value="Unassembled WGS sequence"/>
</dbReference>
<keyword evidence="1" id="KW-0479">Metal-binding</keyword>
<dbReference type="InterPro" id="IPR013087">
    <property type="entry name" value="Znf_C2H2_type"/>
</dbReference>
<sequence length="181" mass="19291">MASSGFQYFPNAGHAYPGNSGSYGASGHGGGHGGHGGYGGGYGGGHGGFPYHQQQQQPQPPTPPTPMAFCRWGNCGVILDELTGPAIKRHLQQFHDADMPPKGNAGQSGGSTRCQWTDESGSCDTECRSTVAHGRHVSTVHLGQGRMECMYCTKKFSRKDALKRHQEQYCPVLQHGPAFGM</sequence>
<accession>S8F747</accession>
<dbReference type="OrthoDB" id="2794896at2759"/>
<evidence type="ECO:0000259" key="3">
    <source>
        <dbReference type="PROSITE" id="PS50157"/>
    </source>
</evidence>
<keyword evidence="1" id="KW-0862">Zinc</keyword>
<evidence type="ECO:0000256" key="2">
    <source>
        <dbReference type="SAM" id="MobiDB-lite"/>
    </source>
</evidence>
<dbReference type="AlphaFoldDB" id="S8F747"/>
<organism evidence="4 5">
    <name type="scientific">Fomitopsis schrenkii</name>
    <name type="common">Brown rot fungus</name>
    <dbReference type="NCBI Taxonomy" id="2126942"/>
    <lineage>
        <taxon>Eukaryota</taxon>
        <taxon>Fungi</taxon>
        <taxon>Dikarya</taxon>
        <taxon>Basidiomycota</taxon>
        <taxon>Agaricomycotina</taxon>
        <taxon>Agaricomycetes</taxon>
        <taxon>Polyporales</taxon>
        <taxon>Fomitopsis</taxon>
    </lineage>
</organism>
<dbReference type="STRING" id="743788.S8F747"/>
<dbReference type="SUPFAM" id="SSF57667">
    <property type="entry name" value="beta-beta-alpha zinc fingers"/>
    <property type="match status" value="1"/>
</dbReference>
<keyword evidence="5" id="KW-1185">Reference proteome</keyword>
<dbReference type="PROSITE" id="PS50157">
    <property type="entry name" value="ZINC_FINGER_C2H2_2"/>
    <property type="match status" value="1"/>
</dbReference>
<dbReference type="HOGENOM" id="CLU_1489065_0_0_1"/>
<gene>
    <name evidence="4" type="ORF">FOMPIDRAFT_1025070</name>
</gene>
<dbReference type="Gene3D" id="3.30.160.60">
    <property type="entry name" value="Classic Zinc Finger"/>
    <property type="match status" value="1"/>
</dbReference>
<keyword evidence="1" id="KW-0863">Zinc-finger</keyword>
<dbReference type="EMBL" id="KE504176">
    <property type="protein sequence ID" value="EPS97480.1"/>
    <property type="molecule type" value="Genomic_DNA"/>
</dbReference>
<name>S8F747_FOMSC</name>
<protein>
    <recommendedName>
        <fullName evidence="3">C2H2-type domain-containing protein</fullName>
    </recommendedName>
</protein>
<evidence type="ECO:0000313" key="5">
    <source>
        <dbReference type="Proteomes" id="UP000015241"/>
    </source>
</evidence>
<dbReference type="InParanoid" id="S8F747"/>
<evidence type="ECO:0000313" key="4">
    <source>
        <dbReference type="EMBL" id="EPS97480.1"/>
    </source>
</evidence>
<dbReference type="InterPro" id="IPR036236">
    <property type="entry name" value="Znf_C2H2_sf"/>
</dbReference>
<evidence type="ECO:0000256" key="1">
    <source>
        <dbReference type="PROSITE-ProRule" id="PRU00042"/>
    </source>
</evidence>
<reference evidence="4 5" key="1">
    <citation type="journal article" date="2012" name="Science">
        <title>The Paleozoic origin of enzymatic lignin decomposition reconstructed from 31 fungal genomes.</title>
        <authorList>
            <person name="Floudas D."/>
            <person name="Binder M."/>
            <person name="Riley R."/>
            <person name="Barry K."/>
            <person name="Blanchette R.A."/>
            <person name="Henrissat B."/>
            <person name="Martinez A.T."/>
            <person name="Otillar R."/>
            <person name="Spatafora J.W."/>
            <person name="Yadav J.S."/>
            <person name="Aerts A."/>
            <person name="Benoit I."/>
            <person name="Boyd A."/>
            <person name="Carlson A."/>
            <person name="Copeland A."/>
            <person name="Coutinho P.M."/>
            <person name="de Vries R.P."/>
            <person name="Ferreira P."/>
            <person name="Findley K."/>
            <person name="Foster B."/>
            <person name="Gaskell J."/>
            <person name="Glotzer D."/>
            <person name="Gorecki P."/>
            <person name="Heitman J."/>
            <person name="Hesse C."/>
            <person name="Hori C."/>
            <person name="Igarashi K."/>
            <person name="Jurgens J.A."/>
            <person name="Kallen N."/>
            <person name="Kersten P."/>
            <person name="Kohler A."/>
            <person name="Kuees U."/>
            <person name="Kumar T.K.A."/>
            <person name="Kuo A."/>
            <person name="LaButti K."/>
            <person name="Larrondo L.F."/>
            <person name="Lindquist E."/>
            <person name="Ling A."/>
            <person name="Lombard V."/>
            <person name="Lucas S."/>
            <person name="Lundell T."/>
            <person name="Martin R."/>
            <person name="McLaughlin D.J."/>
            <person name="Morgenstern I."/>
            <person name="Morin E."/>
            <person name="Murat C."/>
            <person name="Nagy L.G."/>
            <person name="Nolan M."/>
            <person name="Ohm R.A."/>
            <person name="Patyshakuliyeva A."/>
            <person name="Rokas A."/>
            <person name="Ruiz-Duenas F.J."/>
            <person name="Sabat G."/>
            <person name="Salamov A."/>
            <person name="Samejima M."/>
            <person name="Schmutz J."/>
            <person name="Slot J.C."/>
            <person name="St John F."/>
            <person name="Stenlid J."/>
            <person name="Sun H."/>
            <person name="Sun S."/>
            <person name="Syed K."/>
            <person name="Tsang A."/>
            <person name="Wiebenga A."/>
            <person name="Young D."/>
            <person name="Pisabarro A."/>
            <person name="Eastwood D.C."/>
            <person name="Martin F."/>
            <person name="Cullen D."/>
            <person name="Grigoriev I.V."/>
            <person name="Hibbett D.S."/>
        </authorList>
    </citation>
    <scope>NUCLEOTIDE SEQUENCE</scope>
    <source>
        <strain evidence="5">FP-58527</strain>
    </source>
</reference>
<feature type="region of interest" description="Disordered" evidence="2">
    <location>
        <begin position="36"/>
        <end position="65"/>
    </location>
</feature>
<dbReference type="GO" id="GO:0008270">
    <property type="term" value="F:zinc ion binding"/>
    <property type="evidence" value="ECO:0007669"/>
    <property type="project" value="UniProtKB-KW"/>
</dbReference>